<dbReference type="EMBL" id="JAHQIW010001881">
    <property type="protein sequence ID" value="KAJ1353897.1"/>
    <property type="molecule type" value="Genomic_DNA"/>
</dbReference>
<organism evidence="1 2">
    <name type="scientific">Parelaphostrongylus tenuis</name>
    <name type="common">Meningeal worm</name>
    <dbReference type="NCBI Taxonomy" id="148309"/>
    <lineage>
        <taxon>Eukaryota</taxon>
        <taxon>Metazoa</taxon>
        <taxon>Ecdysozoa</taxon>
        <taxon>Nematoda</taxon>
        <taxon>Chromadorea</taxon>
        <taxon>Rhabditida</taxon>
        <taxon>Rhabditina</taxon>
        <taxon>Rhabditomorpha</taxon>
        <taxon>Strongyloidea</taxon>
        <taxon>Metastrongylidae</taxon>
        <taxon>Parelaphostrongylus</taxon>
    </lineage>
</organism>
<keyword evidence="2" id="KW-1185">Reference proteome</keyword>
<evidence type="ECO:0000313" key="2">
    <source>
        <dbReference type="Proteomes" id="UP001196413"/>
    </source>
</evidence>
<protein>
    <submittedName>
        <fullName evidence="1">Uncharacterized protein</fullName>
    </submittedName>
</protein>
<accession>A0AAD5M880</accession>
<sequence length="51" mass="5508">MILDVRGQRFHDDGDSRAHEAGFCGSLSIVLLSEGARSPDYMLVALVDSVT</sequence>
<evidence type="ECO:0000313" key="1">
    <source>
        <dbReference type="EMBL" id="KAJ1353897.1"/>
    </source>
</evidence>
<name>A0AAD5M880_PARTN</name>
<reference evidence="1" key="1">
    <citation type="submission" date="2021-06" db="EMBL/GenBank/DDBJ databases">
        <title>Parelaphostrongylus tenuis whole genome reference sequence.</title>
        <authorList>
            <person name="Garwood T.J."/>
            <person name="Larsen P.A."/>
            <person name="Fountain-Jones N.M."/>
            <person name="Garbe J.R."/>
            <person name="Macchietto M.G."/>
            <person name="Kania S.A."/>
            <person name="Gerhold R.W."/>
            <person name="Richards J.E."/>
            <person name="Wolf T.M."/>
        </authorList>
    </citation>
    <scope>NUCLEOTIDE SEQUENCE</scope>
    <source>
        <strain evidence="1">MNPRO001-30</strain>
        <tissue evidence="1">Meninges</tissue>
    </source>
</reference>
<comment type="caution">
    <text evidence="1">The sequence shown here is derived from an EMBL/GenBank/DDBJ whole genome shotgun (WGS) entry which is preliminary data.</text>
</comment>
<gene>
    <name evidence="1" type="ORF">KIN20_010667</name>
</gene>
<dbReference type="AlphaFoldDB" id="A0AAD5M880"/>
<proteinExistence type="predicted"/>
<dbReference type="Proteomes" id="UP001196413">
    <property type="component" value="Unassembled WGS sequence"/>
</dbReference>